<dbReference type="InterPro" id="IPR036063">
    <property type="entry name" value="Smr_dom_sf"/>
</dbReference>
<dbReference type="GO" id="GO:0097552">
    <property type="term" value="P:mitochondrial double-strand break repair via homologous recombination"/>
    <property type="evidence" value="ECO:0007669"/>
    <property type="project" value="TreeGrafter"/>
</dbReference>
<evidence type="ECO:0000313" key="3">
    <source>
        <dbReference type="EMBL" id="KAK9861059.1"/>
    </source>
</evidence>
<dbReference type="Gene3D" id="3.30.110.110">
    <property type="entry name" value="Mre11, capping domain"/>
    <property type="match status" value="1"/>
</dbReference>
<dbReference type="Proteomes" id="UP001485043">
    <property type="component" value="Unassembled WGS sequence"/>
</dbReference>
<sequence>ESKKKHVIMLEICGDDWRSIKFPLETVRPFSFETVALKEQIDLDPDEPESITRFLERKVEQMIRTANMRRTADQGDMLPLIRLRVDYSGFSTINTQRFGQHFVGKVANPNDVLLWQKAAARRVKKNEDGSIADGGELAARPEAADEKQIEDLIQEHLVENLEILPERELAFALHDFVEKDEKQALAECLRSILSDTQVAALGDESAEDLDQADTLAALLHLHAQQRRDTVHTAPPAATRRPNPPAGQQRLGAVPNGVAAAGRPPRGPAAASQGASRAANGASAMDIDDGAGIEDSDDEGIIPRLSSAAPRTAPAPAAAAARGRRGRQSSIGEAFGHATSRAAANAPSPSERGSTQQSAAGRRGRGRGRASAAATPTPPRQSSRSSAARTKERISATRDANGLDKSGSDAADDLDEEDAVEDSDDEIELVQEPASTGHRQNGSARPAAASVLADTQQTNATAQPTTAAGGRRAGRGPLAEARSSETCSVHKRAARLADLKILLSTNVWAGRAPVSQDKAEQELGLSAFFLESSWQITYEAILAVQERVRHIRGQTGRGTPASQLVCIVGRGLHSNNRKSKLAPAVTRLALDMQLGITADKPHVGCLLIDCHPPKHRIGFFDFLAEKCTIM</sequence>
<dbReference type="Gene3D" id="3.30.1370.110">
    <property type="match status" value="1"/>
</dbReference>
<dbReference type="PANTHER" id="PTHR10139:SF1">
    <property type="entry name" value="DOUBLE-STRAND BREAK REPAIR PROTEIN MRE11"/>
    <property type="match status" value="1"/>
</dbReference>
<gene>
    <name evidence="3" type="ORF">WJX84_005409</name>
</gene>
<dbReference type="EMBL" id="JALJOV010000821">
    <property type="protein sequence ID" value="KAK9861059.1"/>
    <property type="molecule type" value="Genomic_DNA"/>
</dbReference>
<dbReference type="GO" id="GO:0035861">
    <property type="term" value="C:site of double-strand break"/>
    <property type="evidence" value="ECO:0007669"/>
    <property type="project" value="TreeGrafter"/>
</dbReference>
<evidence type="ECO:0000259" key="2">
    <source>
        <dbReference type="SMART" id="SM01347"/>
    </source>
</evidence>
<feature type="compositionally biased region" description="Acidic residues" evidence="1">
    <location>
        <begin position="409"/>
        <end position="424"/>
    </location>
</feature>
<dbReference type="InterPro" id="IPR038487">
    <property type="entry name" value="Mre11_capping_dom"/>
</dbReference>
<evidence type="ECO:0000256" key="1">
    <source>
        <dbReference type="SAM" id="MobiDB-lite"/>
    </source>
</evidence>
<feature type="compositionally biased region" description="Low complexity" evidence="1">
    <location>
        <begin position="455"/>
        <end position="480"/>
    </location>
</feature>
<feature type="compositionally biased region" description="Low complexity" evidence="1">
    <location>
        <begin position="307"/>
        <end position="320"/>
    </location>
</feature>
<feature type="region of interest" description="Disordered" evidence="1">
    <location>
        <begin position="455"/>
        <end position="486"/>
    </location>
</feature>
<dbReference type="InterPro" id="IPR007281">
    <property type="entry name" value="Mre11_DNA-bd"/>
</dbReference>
<keyword evidence="4" id="KW-1185">Reference proteome</keyword>
<organism evidence="3 4">
    <name type="scientific">Apatococcus fuscideae</name>
    <dbReference type="NCBI Taxonomy" id="2026836"/>
    <lineage>
        <taxon>Eukaryota</taxon>
        <taxon>Viridiplantae</taxon>
        <taxon>Chlorophyta</taxon>
        <taxon>core chlorophytes</taxon>
        <taxon>Trebouxiophyceae</taxon>
        <taxon>Chlorellales</taxon>
        <taxon>Chlorellaceae</taxon>
        <taxon>Apatococcus</taxon>
    </lineage>
</organism>
<dbReference type="Pfam" id="PF04152">
    <property type="entry name" value="Mre11_DNA_bind"/>
    <property type="match status" value="1"/>
</dbReference>
<feature type="compositionally biased region" description="Low complexity" evidence="1">
    <location>
        <begin position="368"/>
        <end position="387"/>
    </location>
</feature>
<dbReference type="GO" id="GO:0000723">
    <property type="term" value="P:telomere maintenance"/>
    <property type="evidence" value="ECO:0007669"/>
    <property type="project" value="TreeGrafter"/>
</dbReference>
<feature type="compositionally biased region" description="Low complexity" evidence="1">
    <location>
        <begin position="251"/>
        <end position="283"/>
    </location>
</feature>
<dbReference type="GO" id="GO:0030145">
    <property type="term" value="F:manganese ion binding"/>
    <property type="evidence" value="ECO:0007669"/>
    <property type="project" value="InterPro"/>
</dbReference>
<reference evidence="3 4" key="1">
    <citation type="journal article" date="2024" name="Nat. Commun.">
        <title>Phylogenomics reveals the evolutionary origins of lichenization in chlorophyte algae.</title>
        <authorList>
            <person name="Puginier C."/>
            <person name="Libourel C."/>
            <person name="Otte J."/>
            <person name="Skaloud P."/>
            <person name="Haon M."/>
            <person name="Grisel S."/>
            <person name="Petersen M."/>
            <person name="Berrin J.G."/>
            <person name="Delaux P.M."/>
            <person name="Dal Grande F."/>
            <person name="Keller J."/>
        </authorList>
    </citation>
    <scope>NUCLEOTIDE SEQUENCE [LARGE SCALE GENOMIC DNA]</scope>
    <source>
        <strain evidence="3 4">SAG 2523</strain>
    </source>
</reference>
<dbReference type="GO" id="GO:0000724">
    <property type="term" value="P:double-strand break repair via homologous recombination"/>
    <property type="evidence" value="ECO:0007669"/>
    <property type="project" value="TreeGrafter"/>
</dbReference>
<feature type="domain" description="Mre11 DNA-binding" evidence="2">
    <location>
        <begin position="17"/>
        <end position="176"/>
    </location>
</feature>
<feature type="non-terminal residue" evidence="3">
    <location>
        <position position="1"/>
    </location>
</feature>
<proteinExistence type="predicted"/>
<name>A0AAW1SXK6_9CHLO</name>
<dbReference type="GO" id="GO:0007095">
    <property type="term" value="P:mitotic G2 DNA damage checkpoint signaling"/>
    <property type="evidence" value="ECO:0007669"/>
    <property type="project" value="TreeGrafter"/>
</dbReference>
<comment type="caution">
    <text evidence="3">The sequence shown here is derived from an EMBL/GenBank/DDBJ whole genome shotgun (WGS) entry which is preliminary data.</text>
</comment>
<dbReference type="SMART" id="SM01347">
    <property type="entry name" value="Mre11_DNA_bind"/>
    <property type="match status" value="1"/>
</dbReference>
<dbReference type="PANTHER" id="PTHR10139">
    <property type="entry name" value="DOUBLE-STRAND BREAK REPAIR PROTEIN MRE11"/>
    <property type="match status" value="1"/>
</dbReference>
<feature type="region of interest" description="Disordered" evidence="1">
    <location>
        <begin position="225"/>
        <end position="424"/>
    </location>
</feature>
<dbReference type="GO" id="GO:0030870">
    <property type="term" value="C:Mre11 complex"/>
    <property type="evidence" value="ECO:0007669"/>
    <property type="project" value="TreeGrafter"/>
</dbReference>
<evidence type="ECO:0000313" key="4">
    <source>
        <dbReference type="Proteomes" id="UP001485043"/>
    </source>
</evidence>
<dbReference type="GO" id="GO:0006303">
    <property type="term" value="P:double-strand break repair via nonhomologous end joining"/>
    <property type="evidence" value="ECO:0007669"/>
    <property type="project" value="TreeGrafter"/>
</dbReference>
<accession>A0AAW1SXK6</accession>
<dbReference type="GO" id="GO:0000014">
    <property type="term" value="F:single-stranded DNA endodeoxyribonuclease activity"/>
    <property type="evidence" value="ECO:0007669"/>
    <property type="project" value="TreeGrafter"/>
</dbReference>
<dbReference type="AlphaFoldDB" id="A0AAW1SXK6"/>
<feature type="compositionally biased region" description="Acidic residues" evidence="1">
    <location>
        <begin position="285"/>
        <end position="299"/>
    </location>
</feature>
<dbReference type="SUPFAM" id="SSF160443">
    <property type="entry name" value="SMR domain-like"/>
    <property type="match status" value="1"/>
</dbReference>
<protein>
    <recommendedName>
        <fullName evidence="2">Mre11 DNA-binding domain-containing protein</fullName>
    </recommendedName>
</protein>
<dbReference type="GO" id="GO:0042138">
    <property type="term" value="P:meiotic DNA double-strand break formation"/>
    <property type="evidence" value="ECO:0007669"/>
    <property type="project" value="TreeGrafter"/>
</dbReference>